<reference evidence="2 3" key="1">
    <citation type="submission" date="2018-04" db="EMBL/GenBank/DDBJ databases">
        <title>Complete genome uncultured novel isolate.</title>
        <authorList>
            <person name="Merlino G."/>
        </authorList>
    </citation>
    <scope>NUCLEOTIDE SEQUENCE [LARGE SCALE GENOMIC DNA]</scope>
    <source>
        <strain evidence="3">R1DC9</strain>
    </source>
</reference>
<evidence type="ECO:0000259" key="1">
    <source>
        <dbReference type="Pfam" id="PF04993"/>
    </source>
</evidence>
<proteinExistence type="predicted"/>
<dbReference type="Proteomes" id="UP000298616">
    <property type="component" value="Chromosome"/>
</dbReference>
<dbReference type="RefSeq" id="WP_137091227.1">
    <property type="nucleotide sequence ID" value="NZ_CP028923.1"/>
</dbReference>
<dbReference type="SUPFAM" id="SSF159894">
    <property type="entry name" value="YgaC/TfoX-N like"/>
    <property type="match status" value="1"/>
</dbReference>
<protein>
    <submittedName>
        <fullName evidence="2">RNA methyltransferase</fullName>
    </submittedName>
</protein>
<gene>
    <name evidence="2" type="ORF">DCC35_13190</name>
</gene>
<evidence type="ECO:0000313" key="2">
    <source>
        <dbReference type="EMBL" id="QCK15630.1"/>
    </source>
</evidence>
<dbReference type="AlphaFoldDB" id="A0A4D7JQ76"/>
<dbReference type="GO" id="GO:0008168">
    <property type="term" value="F:methyltransferase activity"/>
    <property type="evidence" value="ECO:0007669"/>
    <property type="project" value="UniProtKB-KW"/>
</dbReference>
<dbReference type="OrthoDB" id="214902at2"/>
<dbReference type="GO" id="GO:0032259">
    <property type="term" value="P:methylation"/>
    <property type="evidence" value="ECO:0007669"/>
    <property type="project" value="UniProtKB-KW"/>
</dbReference>
<dbReference type="EMBL" id="CP028923">
    <property type="protein sequence ID" value="QCK15630.1"/>
    <property type="molecule type" value="Genomic_DNA"/>
</dbReference>
<organism evidence="2 3">
    <name type="scientific">Mangrovivirga cuniculi</name>
    <dbReference type="NCBI Taxonomy" id="2715131"/>
    <lineage>
        <taxon>Bacteria</taxon>
        <taxon>Pseudomonadati</taxon>
        <taxon>Bacteroidota</taxon>
        <taxon>Cytophagia</taxon>
        <taxon>Cytophagales</taxon>
        <taxon>Mangrovivirgaceae</taxon>
        <taxon>Mangrovivirga</taxon>
    </lineage>
</organism>
<dbReference type="Pfam" id="PF04993">
    <property type="entry name" value="TfoX_N"/>
    <property type="match status" value="1"/>
</dbReference>
<keyword evidence="2" id="KW-0808">Transferase</keyword>
<dbReference type="InterPro" id="IPR007076">
    <property type="entry name" value="TfoX_N"/>
</dbReference>
<sequence>MAYNEHQAERIRQRLSKSNLTDEKKMMGGLIFMVNDKMCVGLDIDKKTGKDRLMVRVGKAKHDQLIFNKGSREMDFTGKVMRGFLYIDPEGFDVENDLDFWIEKALHFNRAIS</sequence>
<feature type="domain" description="TfoX N-terminal" evidence="1">
    <location>
        <begin position="20"/>
        <end position="107"/>
    </location>
</feature>
<dbReference type="KEGG" id="fpf:DCC35_13190"/>
<accession>A0A4D7JQ76</accession>
<keyword evidence="2" id="KW-0489">Methyltransferase</keyword>
<evidence type="ECO:0000313" key="3">
    <source>
        <dbReference type="Proteomes" id="UP000298616"/>
    </source>
</evidence>
<name>A0A4D7JQ76_9BACT</name>
<keyword evidence="3" id="KW-1185">Reference proteome</keyword>
<dbReference type="Gene3D" id="3.30.1460.30">
    <property type="entry name" value="YgaC/TfoX-N like chaperone"/>
    <property type="match status" value="1"/>
</dbReference>